<protein>
    <submittedName>
        <fullName evidence="11">FG-nucleoporin nsp1</fullName>
    </submittedName>
</protein>
<proteinExistence type="inferred from homology"/>
<keyword evidence="5" id="KW-0653">Protein transport</keyword>
<reference evidence="11" key="1">
    <citation type="submission" date="2022-07" db="EMBL/GenBank/DDBJ databases">
        <title>Phylogenomic reconstructions and comparative analyses of Kickxellomycotina fungi.</title>
        <authorList>
            <person name="Reynolds N.K."/>
            <person name="Stajich J.E."/>
            <person name="Barry K."/>
            <person name="Grigoriev I.V."/>
            <person name="Crous P."/>
            <person name="Smith M.E."/>
        </authorList>
    </citation>
    <scope>NUCLEOTIDE SEQUENCE</scope>
    <source>
        <strain evidence="11">NRRL 1566</strain>
    </source>
</reference>
<feature type="region of interest" description="Disordered" evidence="9">
    <location>
        <begin position="23"/>
        <end position="47"/>
    </location>
</feature>
<dbReference type="AlphaFoldDB" id="A0A9W8M191"/>
<sequence length="570" mass="57025">MFNAANGGNKGGGFSFGLGSSTSSGLGSQTTSSEAAKPATTFSFGGASTNTTGSLFGTAAASNESKPATGLSFGTGGGSGSLFGGGSTKPASTGFSFGTSAATGSSASSAAPSFGALAAGSSFGVKPAASGVASTTAAASAAPAFGGFKAPSGLSFGSTATPSTAAASTAATSAAATSAAPATGFGFGGAATPSTAGGSSKPLSFGTFGAKSSAAETKSETATTPAAVTNPTTGTGFGGFKLSTAPAVSSSEADADKDKKSEATATITSKPAATTCAAESKGENAADLANAALRGKTLEEIAQMWTAELTTQTRAFHTQANTVGYWDRALVQQGKRITELYEATMAVEAEQAALDQSLEHMEGQQSALQALLDTYEGRVQDIVHKTTAPKTNTRGGAMTADQERDLVYSSAERLNQQMEELARRLTTLVEDVNAISSASAATAEDGQQRAADPFAQIVEILNAHLTSLEWVDSQTSQLQDRLKNAERVYQDVVSTQSAVHGNLGDIGGSSADQLSQRDVLTIPGAFVNDPLPPVNSSFGTPMTSRKPVLTRTAAGAASSPFIGTPQRRGF</sequence>
<evidence type="ECO:0000313" key="12">
    <source>
        <dbReference type="Proteomes" id="UP001139887"/>
    </source>
</evidence>
<gene>
    <name evidence="11" type="primary">NSP1</name>
    <name evidence="11" type="ORF">IWW36_002221</name>
</gene>
<evidence type="ECO:0000256" key="9">
    <source>
        <dbReference type="SAM" id="MobiDB-lite"/>
    </source>
</evidence>
<dbReference type="Pfam" id="PF05064">
    <property type="entry name" value="Nsp1_C"/>
    <property type="match status" value="1"/>
</dbReference>
<evidence type="ECO:0000313" key="11">
    <source>
        <dbReference type="EMBL" id="KAJ2850036.1"/>
    </source>
</evidence>
<evidence type="ECO:0000256" key="5">
    <source>
        <dbReference type="ARBA" id="ARBA00022927"/>
    </source>
</evidence>
<dbReference type="GO" id="GO:0005543">
    <property type="term" value="F:phospholipid binding"/>
    <property type="evidence" value="ECO:0007669"/>
    <property type="project" value="TreeGrafter"/>
</dbReference>
<dbReference type="GO" id="GO:0006405">
    <property type="term" value="P:RNA export from nucleus"/>
    <property type="evidence" value="ECO:0007669"/>
    <property type="project" value="TreeGrafter"/>
</dbReference>
<evidence type="ECO:0000256" key="2">
    <source>
        <dbReference type="ARBA" id="ARBA00005911"/>
    </source>
</evidence>
<dbReference type="EMBL" id="JANBUW010000047">
    <property type="protein sequence ID" value="KAJ2850036.1"/>
    <property type="molecule type" value="Genomic_DNA"/>
</dbReference>
<dbReference type="OrthoDB" id="344345at2759"/>
<keyword evidence="3" id="KW-0813">Transport</keyword>
<keyword evidence="4" id="KW-0509">mRNA transport</keyword>
<evidence type="ECO:0000259" key="10">
    <source>
        <dbReference type="Pfam" id="PF05064"/>
    </source>
</evidence>
<keyword evidence="8" id="KW-0539">Nucleus</keyword>
<evidence type="ECO:0000256" key="1">
    <source>
        <dbReference type="ARBA" id="ARBA00004567"/>
    </source>
</evidence>
<accession>A0A9W8M191</accession>
<dbReference type="InterPro" id="IPR007758">
    <property type="entry name" value="Nucleoporin_NSP1_C"/>
</dbReference>
<evidence type="ECO:0000256" key="6">
    <source>
        <dbReference type="ARBA" id="ARBA00023010"/>
    </source>
</evidence>
<evidence type="ECO:0000256" key="8">
    <source>
        <dbReference type="ARBA" id="ARBA00023242"/>
    </source>
</evidence>
<dbReference type="GO" id="GO:0006606">
    <property type="term" value="P:protein import into nucleus"/>
    <property type="evidence" value="ECO:0007669"/>
    <property type="project" value="TreeGrafter"/>
</dbReference>
<evidence type="ECO:0000256" key="7">
    <source>
        <dbReference type="ARBA" id="ARBA00023132"/>
    </source>
</evidence>
<comment type="similarity">
    <text evidence="2">Belongs to the nucleoporin NSP1/NUP62 family.</text>
</comment>
<organism evidence="11 12">
    <name type="scientific">Coemansia brasiliensis</name>
    <dbReference type="NCBI Taxonomy" id="2650707"/>
    <lineage>
        <taxon>Eukaryota</taxon>
        <taxon>Fungi</taxon>
        <taxon>Fungi incertae sedis</taxon>
        <taxon>Zoopagomycota</taxon>
        <taxon>Kickxellomycotina</taxon>
        <taxon>Kickxellomycetes</taxon>
        <taxon>Kickxellales</taxon>
        <taxon>Kickxellaceae</taxon>
        <taxon>Coemansia</taxon>
    </lineage>
</organism>
<keyword evidence="7" id="KW-0906">Nuclear pore complex</keyword>
<dbReference type="PANTHER" id="PTHR12084">
    <property type="entry name" value="NUCLEAR PORE GLYCOPROTEIN P62-RELATED"/>
    <property type="match status" value="1"/>
</dbReference>
<name>A0A9W8M191_9FUNG</name>
<dbReference type="GO" id="GO:0017056">
    <property type="term" value="F:structural constituent of nuclear pore"/>
    <property type="evidence" value="ECO:0007669"/>
    <property type="project" value="InterPro"/>
</dbReference>
<dbReference type="GO" id="GO:0051028">
    <property type="term" value="P:mRNA transport"/>
    <property type="evidence" value="ECO:0007669"/>
    <property type="project" value="UniProtKB-KW"/>
</dbReference>
<dbReference type="GO" id="GO:0044613">
    <property type="term" value="C:nuclear pore central transport channel"/>
    <property type="evidence" value="ECO:0007669"/>
    <property type="project" value="TreeGrafter"/>
</dbReference>
<keyword evidence="12" id="KW-1185">Reference proteome</keyword>
<feature type="domain" description="Nucleoporin NSP1-like C-terminal" evidence="10">
    <location>
        <begin position="290"/>
        <end position="391"/>
    </location>
</feature>
<dbReference type="Gene3D" id="1.20.5.170">
    <property type="match status" value="1"/>
</dbReference>
<keyword evidence="6" id="KW-0811">Translocation</keyword>
<comment type="caution">
    <text evidence="11">The sequence shown here is derived from an EMBL/GenBank/DDBJ whole genome shotgun (WGS) entry which is preliminary data.</text>
</comment>
<evidence type="ECO:0000256" key="4">
    <source>
        <dbReference type="ARBA" id="ARBA00022816"/>
    </source>
</evidence>
<feature type="compositionally biased region" description="Low complexity" evidence="9">
    <location>
        <begin position="23"/>
        <end position="33"/>
    </location>
</feature>
<comment type="subcellular location">
    <subcellularLocation>
        <location evidence="1">Nucleus</location>
        <location evidence="1">Nuclear pore complex</location>
    </subcellularLocation>
</comment>
<dbReference type="InterPro" id="IPR026010">
    <property type="entry name" value="NSP1/NUP62"/>
</dbReference>
<evidence type="ECO:0000256" key="3">
    <source>
        <dbReference type="ARBA" id="ARBA00022448"/>
    </source>
</evidence>
<feature type="region of interest" description="Disordered" evidence="9">
    <location>
        <begin position="551"/>
        <end position="570"/>
    </location>
</feature>
<dbReference type="PANTHER" id="PTHR12084:SF0">
    <property type="entry name" value="NUCLEAR PORE GLYCOPROTEIN P62"/>
    <property type="match status" value="1"/>
</dbReference>
<dbReference type="Proteomes" id="UP001139887">
    <property type="component" value="Unassembled WGS sequence"/>
</dbReference>